<dbReference type="InParanoid" id="W4JTJ4"/>
<evidence type="ECO:0000313" key="3">
    <source>
        <dbReference type="Proteomes" id="UP000030671"/>
    </source>
</evidence>
<accession>W4JTJ4</accession>
<gene>
    <name evidence="2" type="ORF">HETIRDRAFT_412047</name>
</gene>
<dbReference type="HOGENOM" id="CLU_3019870_0_0_1"/>
<evidence type="ECO:0000313" key="2">
    <source>
        <dbReference type="EMBL" id="ETW76877.1"/>
    </source>
</evidence>
<dbReference type="AlphaFoldDB" id="W4JTJ4"/>
<dbReference type="GeneID" id="20672990"/>
<protein>
    <submittedName>
        <fullName evidence="2">Uncharacterized protein</fullName>
    </submittedName>
</protein>
<proteinExistence type="predicted"/>
<reference evidence="2 3" key="1">
    <citation type="journal article" date="2012" name="New Phytol.">
        <title>Insight into trade-off between wood decay and parasitism from the genome of a fungal forest pathogen.</title>
        <authorList>
            <person name="Olson A."/>
            <person name="Aerts A."/>
            <person name="Asiegbu F."/>
            <person name="Belbahri L."/>
            <person name="Bouzid O."/>
            <person name="Broberg A."/>
            <person name="Canback B."/>
            <person name="Coutinho P.M."/>
            <person name="Cullen D."/>
            <person name="Dalman K."/>
            <person name="Deflorio G."/>
            <person name="van Diepen L.T."/>
            <person name="Dunand C."/>
            <person name="Duplessis S."/>
            <person name="Durling M."/>
            <person name="Gonthier P."/>
            <person name="Grimwood J."/>
            <person name="Fossdal C.G."/>
            <person name="Hansson D."/>
            <person name="Henrissat B."/>
            <person name="Hietala A."/>
            <person name="Himmelstrand K."/>
            <person name="Hoffmeister D."/>
            <person name="Hogberg N."/>
            <person name="James T.Y."/>
            <person name="Karlsson M."/>
            <person name="Kohler A."/>
            <person name="Kues U."/>
            <person name="Lee Y.H."/>
            <person name="Lin Y.C."/>
            <person name="Lind M."/>
            <person name="Lindquist E."/>
            <person name="Lombard V."/>
            <person name="Lucas S."/>
            <person name="Lunden K."/>
            <person name="Morin E."/>
            <person name="Murat C."/>
            <person name="Park J."/>
            <person name="Raffaello T."/>
            <person name="Rouze P."/>
            <person name="Salamov A."/>
            <person name="Schmutz J."/>
            <person name="Solheim H."/>
            <person name="Stahlberg J."/>
            <person name="Velez H."/>
            <person name="de Vries R.P."/>
            <person name="Wiebenga A."/>
            <person name="Woodward S."/>
            <person name="Yakovlev I."/>
            <person name="Garbelotto M."/>
            <person name="Martin F."/>
            <person name="Grigoriev I.V."/>
            <person name="Stenlid J."/>
        </authorList>
    </citation>
    <scope>NUCLEOTIDE SEQUENCE [LARGE SCALE GENOMIC DNA]</scope>
    <source>
        <strain evidence="2 3">TC 32-1</strain>
    </source>
</reference>
<sequence length="56" mass="6163">MGHGYPRAQKNTTRAQDAAQRSETQCAPRETGQLISTGWETADKLGFGLRAIPEFL</sequence>
<evidence type="ECO:0000256" key="1">
    <source>
        <dbReference type="SAM" id="MobiDB-lite"/>
    </source>
</evidence>
<dbReference type="Proteomes" id="UP000030671">
    <property type="component" value="Unassembled WGS sequence"/>
</dbReference>
<feature type="region of interest" description="Disordered" evidence="1">
    <location>
        <begin position="1"/>
        <end position="35"/>
    </location>
</feature>
<dbReference type="RefSeq" id="XP_009551742.1">
    <property type="nucleotide sequence ID" value="XM_009553447.1"/>
</dbReference>
<name>W4JTJ4_HETIT</name>
<feature type="non-terminal residue" evidence="2">
    <location>
        <position position="56"/>
    </location>
</feature>
<dbReference type="EMBL" id="KI925464">
    <property type="protein sequence ID" value="ETW76877.1"/>
    <property type="molecule type" value="Genomic_DNA"/>
</dbReference>
<dbReference type="KEGG" id="hir:HETIRDRAFT_412047"/>
<feature type="compositionally biased region" description="Polar residues" evidence="1">
    <location>
        <begin position="9"/>
        <end position="25"/>
    </location>
</feature>
<keyword evidence="3" id="KW-1185">Reference proteome</keyword>
<organism evidence="2 3">
    <name type="scientific">Heterobasidion irregulare (strain TC 32-1)</name>
    <dbReference type="NCBI Taxonomy" id="747525"/>
    <lineage>
        <taxon>Eukaryota</taxon>
        <taxon>Fungi</taxon>
        <taxon>Dikarya</taxon>
        <taxon>Basidiomycota</taxon>
        <taxon>Agaricomycotina</taxon>
        <taxon>Agaricomycetes</taxon>
        <taxon>Russulales</taxon>
        <taxon>Bondarzewiaceae</taxon>
        <taxon>Heterobasidion</taxon>
        <taxon>Heterobasidion annosum species complex</taxon>
    </lineage>
</organism>